<dbReference type="PROSITE" id="PS51221">
    <property type="entry name" value="TTL"/>
    <property type="match status" value="1"/>
</dbReference>
<accession>A0AAU9X3R6</accession>
<dbReference type="InterPro" id="IPR004344">
    <property type="entry name" value="TTL/TTLL_fam"/>
</dbReference>
<name>A0AAU9X3R6_9CNID</name>
<evidence type="ECO:0000256" key="2">
    <source>
        <dbReference type="ARBA" id="ARBA00022670"/>
    </source>
</evidence>
<comment type="caution">
    <text evidence="7">The sequence shown here is derived from an EMBL/GenBank/DDBJ whole genome shotgun (WGS) entry which is preliminary data.</text>
</comment>
<dbReference type="Gene3D" id="3.30.470.20">
    <property type="entry name" value="ATP-grasp fold, B domain"/>
    <property type="match status" value="1"/>
</dbReference>
<comment type="similarity">
    <text evidence="1">Belongs to the peptidase C40 family.</text>
</comment>
<organism evidence="7 8">
    <name type="scientific">Pocillopora meandrina</name>
    <dbReference type="NCBI Taxonomy" id="46732"/>
    <lineage>
        <taxon>Eukaryota</taxon>
        <taxon>Metazoa</taxon>
        <taxon>Cnidaria</taxon>
        <taxon>Anthozoa</taxon>
        <taxon>Hexacorallia</taxon>
        <taxon>Scleractinia</taxon>
        <taxon>Astrocoeniina</taxon>
        <taxon>Pocilloporidae</taxon>
        <taxon>Pocillopora</taxon>
    </lineage>
</organism>
<evidence type="ECO:0000256" key="4">
    <source>
        <dbReference type="ARBA" id="ARBA00022807"/>
    </source>
</evidence>
<evidence type="ECO:0000313" key="7">
    <source>
        <dbReference type="EMBL" id="CAH3135688.1"/>
    </source>
</evidence>
<dbReference type="GO" id="GO:0008234">
    <property type="term" value="F:cysteine-type peptidase activity"/>
    <property type="evidence" value="ECO:0007669"/>
    <property type="project" value="UniProtKB-KW"/>
</dbReference>
<feature type="region of interest" description="Disordered" evidence="5">
    <location>
        <begin position="1"/>
        <end position="23"/>
    </location>
</feature>
<evidence type="ECO:0000256" key="5">
    <source>
        <dbReference type="SAM" id="MobiDB-lite"/>
    </source>
</evidence>
<keyword evidence="2" id="KW-0645">Protease</keyword>
<keyword evidence="3" id="KW-0378">Hydrolase</keyword>
<keyword evidence="8" id="KW-1185">Reference proteome</keyword>
<dbReference type="AlphaFoldDB" id="A0AAU9X3R6"/>
<dbReference type="Gene3D" id="3.90.1720.10">
    <property type="entry name" value="endopeptidase domain like (from Nostoc punctiforme)"/>
    <property type="match status" value="1"/>
</dbReference>
<dbReference type="PANTHER" id="PTHR47664">
    <property type="entry name" value="NLPC_P60 DOMAIN-CONTAINING PROTEIN"/>
    <property type="match status" value="1"/>
</dbReference>
<dbReference type="PANTHER" id="PTHR47664:SF1">
    <property type="entry name" value="CHROMOSOME UNDETERMINED SCAFFOLD_14, WHOLE GENOME SHOTGUN SEQUENCE"/>
    <property type="match status" value="1"/>
</dbReference>
<feature type="region of interest" description="Disordered" evidence="5">
    <location>
        <begin position="303"/>
        <end position="324"/>
    </location>
</feature>
<sequence>MTRSPFSELQENKMEESKRKTTTGSVFWEAAEEKAKRGESLQEAFKKFRKKRQNAIRLSKQVDEETVKWRVDPVRMNNLRMKFVEQCKLYFGVPYAKKYQEPGSAEFNAPFFLDCCGLIRRVLRDLKEDFGFEVGPWNQAYMYDTLPLNVEKTENLKPGDLVFVSGIYHNPKSKKQRHNMVHVEVWAGDGEKTIGARWQKGKVQYHDSYKFNAKSYHSMQYHFKSIDTWLMGICQSHCPEHSWKRSQFEPGKRSIFAEDQGNETEDQNAEELADEEIGSQINDDKQMRPCSLLNVSCSQKEDHSFPVKKNSNQQAVSSHITSPESNKCYDAVSSNHFSTTTTAQLLQRNFNNLDECVTWLLTKISMDIESECNDAISDMEEIELHSSHQQTEYSSSSDHYKNTIPKDHSANKTKMESTMQSNTDQDCHCPQCCHVNVNCIHQDSGSVNRFDVSQDHDQNDYGNLEYCKENSSSLECFDFIHTGMNCDSFCINQCPNNSDSNHSRSKSRRSVSPSKATKNGKVVPRAMEEGMGNEKNNNRDSSRRSGARSVSSYVNGKQPRFFIGGGNGNWMIESTLVSLGWSRIEDKLDESFKLKWVECKSQINYENFRDGEQLANHISNINLLTTKLGLLCSLEEYQRVQEKMAKNKLKFPLSEFVPETHKLMNTTEKAKFVNEVYKEGEIWICKPTGMNQGKGIYLVNSKEQLIEKLNMNGGDNASARRSLLRPPQGRVIQRYVMNPLLLNGCKFDIRTYMLIASTTPFIVFYHSGYVRLSCVPYTPYSPDAAGLHAHLTNQYVQKKHPLYSSMKEDTVWSFERLQSYIDEKYAKEKELPENWVYTTFTKRMHQIMTMCFHSVRQKLHRRAGTFDLLGFDFLIDDNFKVWLLEVNINPALHTNCQVLMDLLPGVVDETLKLVIEIADKTKKRAPVFPLENQKGFQLLYNGEGK</sequence>
<evidence type="ECO:0000313" key="8">
    <source>
        <dbReference type="Proteomes" id="UP001159428"/>
    </source>
</evidence>
<dbReference type="PROSITE" id="PS51935">
    <property type="entry name" value="NLPC_P60"/>
    <property type="match status" value="1"/>
</dbReference>
<protein>
    <recommendedName>
        <fullName evidence="6">NlpC/P60 domain-containing protein</fullName>
    </recommendedName>
</protein>
<dbReference type="GO" id="GO:0006508">
    <property type="term" value="P:proteolysis"/>
    <property type="evidence" value="ECO:0007669"/>
    <property type="project" value="UniProtKB-KW"/>
</dbReference>
<feature type="compositionally biased region" description="Basic and acidic residues" evidence="5">
    <location>
        <begin position="10"/>
        <end position="19"/>
    </location>
</feature>
<dbReference type="SUPFAM" id="SSF56059">
    <property type="entry name" value="Glutathione synthetase ATP-binding domain-like"/>
    <property type="match status" value="1"/>
</dbReference>
<feature type="compositionally biased region" description="Low complexity" evidence="5">
    <location>
        <begin position="387"/>
        <end position="397"/>
    </location>
</feature>
<dbReference type="EMBL" id="CALNXJ010000029">
    <property type="protein sequence ID" value="CAH3135688.1"/>
    <property type="molecule type" value="Genomic_DNA"/>
</dbReference>
<evidence type="ECO:0000256" key="3">
    <source>
        <dbReference type="ARBA" id="ARBA00022801"/>
    </source>
</evidence>
<feature type="compositionally biased region" description="Polar residues" evidence="5">
    <location>
        <begin position="309"/>
        <end position="324"/>
    </location>
</feature>
<dbReference type="SUPFAM" id="SSF54001">
    <property type="entry name" value="Cysteine proteinases"/>
    <property type="match status" value="1"/>
</dbReference>
<reference evidence="7 8" key="1">
    <citation type="submission" date="2022-05" db="EMBL/GenBank/DDBJ databases">
        <authorList>
            <consortium name="Genoscope - CEA"/>
            <person name="William W."/>
        </authorList>
    </citation>
    <scope>NUCLEOTIDE SEQUENCE [LARGE SCALE GENOMIC DNA]</scope>
</reference>
<keyword evidence="4" id="KW-0788">Thiol protease</keyword>
<proteinExistence type="inferred from homology"/>
<dbReference type="InterPro" id="IPR038765">
    <property type="entry name" value="Papain-like_cys_pep_sf"/>
</dbReference>
<gene>
    <name evidence="7" type="ORF">PMEA_00015856</name>
</gene>
<dbReference type="Proteomes" id="UP001159428">
    <property type="component" value="Unassembled WGS sequence"/>
</dbReference>
<feature type="domain" description="NlpC/P60" evidence="6">
    <location>
        <begin position="77"/>
        <end position="223"/>
    </location>
</feature>
<evidence type="ECO:0000256" key="1">
    <source>
        <dbReference type="ARBA" id="ARBA00007074"/>
    </source>
</evidence>
<dbReference type="Pfam" id="PF03133">
    <property type="entry name" value="TTL"/>
    <property type="match status" value="1"/>
</dbReference>
<feature type="region of interest" description="Disordered" evidence="5">
    <location>
        <begin position="497"/>
        <end position="552"/>
    </location>
</feature>
<feature type="region of interest" description="Disordered" evidence="5">
    <location>
        <begin position="384"/>
        <end position="403"/>
    </location>
</feature>
<dbReference type="InterPro" id="IPR000064">
    <property type="entry name" value="NLP_P60_dom"/>
</dbReference>
<evidence type="ECO:0000259" key="6">
    <source>
        <dbReference type="PROSITE" id="PS51935"/>
    </source>
</evidence>